<dbReference type="GO" id="GO:0005737">
    <property type="term" value="C:cytoplasm"/>
    <property type="evidence" value="ECO:0007669"/>
    <property type="project" value="TreeGrafter"/>
</dbReference>
<keyword evidence="4" id="KW-1185">Reference proteome</keyword>
<accession>R7U8K3</accession>
<protein>
    <recommendedName>
        <fullName evidence="5">Protein regulator of cytokinesis 1</fullName>
    </recommendedName>
</protein>
<proteinExistence type="predicted"/>
<feature type="region of interest" description="Disordered" evidence="1">
    <location>
        <begin position="565"/>
        <end position="599"/>
    </location>
</feature>
<dbReference type="GO" id="GO:0008017">
    <property type="term" value="F:microtubule binding"/>
    <property type="evidence" value="ECO:0007669"/>
    <property type="project" value="InterPro"/>
</dbReference>
<dbReference type="Proteomes" id="UP000014760">
    <property type="component" value="Unassembled WGS sequence"/>
</dbReference>
<feature type="compositionally biased region" description="Polar residues" evidence="1">
    <location>
        <begin position="573"/>
        <end position="599"/>
    </location>
</feature>
<reference evidence="3" key="3">
    <citation type="submission" date="2015-06" db="UniProtKB">
        <authorList>
            <consortium name="EnsemblMetazoa"/>
        </authorList>
    </citation>
    <scope>IDENTIFICATION</scope>
</reference>
<dbReference type="STRING" id="283909.R7U8K3"/>
<dbReference type="PANTHER" id="PTHR19321:SF41">
    <property type="entry name" value="FASCETTO-RELATED"/>
    <property type="match status" value="1"/>
</dbReference>
<dbReference type="InterPro" id="IPR007145">
    <property type="entry name" value="MAP65_Ase1_PRC1"/>
</dbReference>
<dbReference type="GO" id="GO:0051256">
    <property type="term" value="P:mitotic spindle midzone assembly"/>
    <property type="evidence" value="ECO:0007669"/>
    <property type="project" value="TreeGrafter"/>
</dbReference>
<feature type="compositionally biased region" description="Polar residues" evidence="1">
    <location>
        <begin position="526"/>
        <end position="537"/>
    </location>
</feature>
<evidence type="ECO:0000313" key="2">
    <source>
        <dbReference type="EMBL" id="ELU02314.1"/>
    </source>
</evidence>
<gene>
    <name evidence="2" type="ORF">CAPTEDRAFT_226476</name>
</gene>
<reference evidence="2 4" key="2">
    <citation type="journal article" date="2013" name="Nature">
        <title>Insights into bilaterian evolution from three spiralian genomes.</title>
        <authorList>
            <person name="Simakov O."/>
            <person name="Marletaz F."/>
            <person name="Cho S.J."/>
            <person name="Edsinger-Gonzales E."/>
            <person name="Havlak P."/>
            <person name="Hellsten U."/>
            <person name="Kuo D.H."/>
            <person name="Larsson T."/>
            <person name="Lv J."/>
            <person name="Arendt D."/>
            <person name="Savage R."/>
            <person name="Osoegawa K."/>
            <person name="de Jong P."/>
            <person name="Grimwood J."/>
            <person name="Chapman J.A."/>
            <person name="Shapiro H."/>
            <person name="Aerts A."/>
            <person name="Otillar R.P."/>
            <person name="Terry A.Y."/>
            <person name="Boore J.L."/>
            <person name="Grigoriev I.V."/>
            <person name="Lindberg D.R."/>
            <person name="Seaver E.C."/>
            <person name="Weisblat D.A."/>
            <person name="Putnam N.H."/>
            <person name="Rokhsar D.S."/>
        </authorList>
    </citation>
    <scope>NUCLEOTIDE SEQUENCE</scope>
    <source>
        <strain evidence="2 4">I ESC-2004</strain>
    </source>
</reference>
<dbReference type="AlphaFoldDB" id="R7U8K3"/>
<dbReference type="PANTHER" id="PTHR19321">
    <property type="entry name" value="PROTEIN REGULATOR OF CYTOKINESIS 1 PRC1-RELATED"/>
    <property type="match status" value="1"/>
</dbReference>
<dbReference type="Pfam" id="PF03999">
    <property type="entry name" value="MAP65_ASE1"/>
    <property type="match status" value="1"/>
</dbReference>
<dbReference type="OMA" id="TMDEYIY"/>
<dbReference type="Gene3D" id="1.20.58.1520">
    <property type="match status" value="1"/>
</dbReference>
<name>R7U8K3_CAPTE</name>
<dbReference type="EMBL" id="AMQN01008910">
    <property type="status" value="NOT_ANNOTATED_CDS"/>
    <property type="molecule type" value="Genomic_DNA"/>
</dbReference>
<dbReference type="GO" id="GO:1990023">
    <property type="term" value="C:mitotic spindle midzone"/>
    <property type="evidence" value="ECO:0007669"/>
    <property type="project" value="TreeGrafter"/>
</dbReference>
<feature type="region of interest" description="Disordered" evidence="1">
    <location>
        <begin position="489"/>
        <end position="547"/>
    </location>
</feature>
<reference evidence="4" key="1">
    <citation type="submission" date="2012-12" db="EMBL/GenBank/DDBJ databases">
        <authorList>
            <person name="Hellsten U."/>
            <person name="Grimwood J."/>
            <person name="Chapman J.A."/>
            <person name="Shapiro H."/>
            <person name="Aerts A."/>
            <person name="Otillar R.P."/>
            <person name="Terry A.Y."/>
            <person name="Boore J.L."/>
            <person name="Simakov O."/>
            <person name="Marletaz F."/>
            <person name="Cho S.-J."/>
            <person name="Edsinger-Gonzales E."/>
            <person name="Havlak P."/>
            <person name="Kuo D.-H."/>
            <person name="Larsson T."/>
            <person name="Lv J."/>
            <person name="Arendt D."/>
            <person name="Savage R."/>
            <person name="Osoegawa K."/>
            <person name="de Jong P."/>
            <person name="Lindberg D.R."/>
            <person name="Seaver E.C."/>
            <person name="Weisblat D.A."/>
            <person name="Putnam N.H."/>
            <person name="Grigoriev I.V."/>
            <person name="Rokhsar D.S."/>
        </authorList>
    </citation>
    <scope>NUCLEOTIDE SEQUENCE</scope>
    <source>
        <strain evidence="4">I ESC-2004</strain>
    </source>
</reference>
<sequence length="635" mass="73268">MSDHTQSRDRLEQEMLRSLGSALDSLASIWEEIGIMPEQRNARTEVVMVHLRNLLDKMVKEEEGLRSKLLSNVAKYTSELERLAEEMKLPTPKMSEEGHSILQLEKALRLKVDTLNKEKHTRLRTLRTLKEEDQHLCDVLCCTPYYVPSGSVPSQEQLDQLEAHVREMETEKGRRKGIFDNFKTNIVKMMDDLERGPDSSFQRDVVSDDNDSFLLSADNMKALKLFHDELEEKQQENYSRASKLREKCEDLWRRLQIPEEERAEFLSRNSGFKPKSLNAMREEITRCEHLKLANMRQVIEQTRKQLTEWYDKCYYSREQRSAFRPFFNGNVCTQMDNPRIFTFCADDFTEESLELHDRQLASVRAYYAENEEMLTNVARRQVLWDDFMEFERKAADPNRFFNRGCNLLKEEKARKKVMKELPRVEEEVREGIEAWEKANGREFLVGGVRFIDFVKQQWEDHRLMKENEKEQRHMAKVKQTEEEMLYGSKPAATTPGKRRFAGTPAKTPSKLRKMGDKTPGSASRLGRTTGSQSNVFSSPVCMPPRSALKTKTPIRTYLSQAVGSSRKVLTEKPPSNDTVFSQTTVSSSNPATTDMSSASLASVPPYNDFAKGLNQNSRPNCRSSVVPKPAAGAYF</sequence>
<dbReference type="EnsemblMetazoa" id="CapteT226476">
    <property type="protein sequence ID" value="CapteP226476"/>
    <property type="gene ID" value="CapteG226476"/>
</dbReference>
<dbReference type="FunCoup" id="R7U8K3">
    <property type="interactions" value="986"/>
</dbReference>
<evidence type="ECO:0000313" key="4">
    <source>
        <dbReference type="Proteomes" id="UP000014760"/>
    </source>
</evidence>
<dbReference type="OrthoDB" id="642895at2759"/>
<evidence type="ECO:0008006" key="5">
    <source>
        <dbReference type="Google" id="ProtNLM"/>
    </source>
</evidence>
<evidence type="ECO:0000313" key="3">
    <source>
        <dbReference type="EnsemblMetazoa" id="CapteP226476"/>
    </source>
</evidence>
<evidence type="ECO:0000256" key="1">
    <source>
        <dbReference type="SAM" id="MobiDB-lite"/>
    </source>
</evidence>
<organism evidence="2">
    <name type="scientific">Capitella teleta</name>
    <name type="common">Polychaete worm</name>
    <dbReference type="NCBI Taxonomy" id="283909"/>
    <lineage>
        <taxon>Eukaryota</taxon>
        <taxon>Metazoa</taxon>
        <taxon>Spiralia</taxon>
        <taxon>Lophotrochozoa</taxon>
        <taxon>Annelida</taxon>
        <taxon>Polychaeta</taxon>
        <taxon>Sedentaria</taxon>
        <taxon>Scolecida</taxon>
        <taxon>Capitellidae</taxon>
        <taxon>Capitella</taxon>
    </lineage>
</organism>
<dbReference type="HOGENOM" id="CLU_022964_1_0_1"/>
<dbReference type="EMBL" id="KB304204">
    <property type="protein sequence ID" value="ELU02314.1"/>
    <property type="molecule type" value="Genomic_DNA"/>
</dbReference>